<feature type="compositionally biased region" description="Polar residues" evidence="1">
    <location>
        <begin position="489"/>
        <end position="501"/>
    </location>
</feature>
<dbReference type="PANTHER" id="PTHR23179">
    <property type="entry name" value="T-CELL ACTIVATION RHO GTPASE ACTIVATING PROTEIN-RELATED"/>
    <property type="match status" value="1"/>
</dbReference>
<feature type="region of interest" description="Disordered" evidence="1">
    <location>
        <begin position="434"/>
        <end position="468"/>
    </location>
</feature>
<protein>
    <recommendedName>
        <fullName evidence="2">Rho-GAP domain-containing protein</fullName>
    </recommendedName>
</protein>
<dbReference type="EMBL" id="PZQS01000006">
    <property type="protein sequence ID" value="PVD28789.1"/>
    <property type="molecule type" value="Genomic_DNA"/>
</dbReference>
<evidence type="ECO:0000259" key="2">
    <source>
        <dbReference type="PROSITE" id="PS50238"/>
    </source>
</evidence>
<dbReference type="Proteomes" id="UP000245119">
    <property type="component" value="Linkage Group LG6"/>
</dbReference>
<reference evidence="3 4" key="1">
    <citation type="submission" date="2018-04" db="EMBL/GenBank/DDBJ databases">
        <title>The genome of golden apple snail Pomacea canaliculata provides insight into stress tolerance and invasive adaptation.</title>
        <authorList>
            <person name="Liu C."/>
            <person name="Liu B."/>
            <person name="Ren Y."/>
            <person name="Zhang Y."/>
            <person name="Wang H."/>
            <person name="Li S."/>
            <person name="Jiang F."/>
            <person name="Yin L."/>
            <person name="Zhang G."/>
            <person name="Qian W."/>
            <person name="Fan W."/>
        </authorList>
    </citation>
    <scope>NUCLEOTIDE SEQUENCE [LARGE SCALE GENOMIC DNA]</scope>
    <source>
        <strain evidence="3">SZHN2017</strain>
        <tissue evidence="3">Muscle</tissue>
    </source>
</reference>
<dbReference type="SMART" id="SM00324">
    <property type="entry name" value="RhoGAP"/>
    <property type="match status" value="1"/>
</dbReference>
<evidence type="ECO:0000256" key="1">
    <source>
        <dbReference type="SAM" id="MobiDB-lite"/>
    </source>
</evidence>
<dbReference type="GO" id="GO:0005096">
    <property type="term" value="F:GTPase activator activity"/>
    <property type="evidence" value="ECO:0007669"/>
    <property type="project" value="TreeGrafter"/>
</dbReference>
<proteinExistence type="predicted"/>
<keyword evidence="4" id="KW-1185">Reference proteome</keyword>
<evidence type="ECO:0000313" key="3">
    <source>
        <dbReference type="EMBL" id="PVD28789.1"/>
    </source>
</evidence>
<dbReference type="InterPro" id="IPR000198">
    <property type="entry name" value="RhoGAP_dom"/>
</dbReference>
<dbReference type="InterPro" id="IPR008936">
    <property type="entry name" value="Rho_GTPase_activation_prot"/>
</dbReference>
<feature type="compositionally biased region" description="Basic and acidic residues" evidence="1">
    <location>
        <begin position="528"/>
        <end position="542"/>
    </location>
</feature>
<dbReference type="PANTHER" id="PTHR23179:SF3">
    <property type="entry name" value="RHO GTPASE-ACTIVATING PROTEIN 20"/>
    <property type="match status" value="1"/>
</dbReference>
<evidence type="ECO:0000313" key="4">
    <source>
        <dbReference type="Proteomes" id="UP000245119"/>
    </source>
</evidence>
<organism evidence="3 4">
    <name type="scientific">Pomacea canaliculata</name>
    <name type="common">Golden apple snail</name>
    <dbReference type="NCBI Taxonomy" id="400727"/>
    <lineage>
        <taxon>Eukaryota</taxon>
        <taxon>Metazoa</taxon>
        <taxon>Spiralia</taxon>
        <taxon>Lophotrochozoa</taxon>
        <taxon>Mollusca</taxon>
        <taxon>Gastropoda</taxon>
        <taxon>Caenogastropoda</taxon>
        <taxon>Architaenioglossa</taxon>
        <taxon>Ampullarioidea</taxon>
        <taxon>Ampullariidae</taxon>
        <taxon>Pomacea</taxon>
    </lineage>
</organism>
<sequence>MCPHKRRSYNFSGQDKHGRGHETPFSIKLSHVREVSRSRGEDIDKMTQADLAAALEDDEPANLKCDFVLSQKKSPKKHSLASSNFRSGSALALAWRRAGPVIVLKVLGARSLQTGTLSDVCTQPCITSSPDNEQTPFVRPTMLNRMPRRGLSLSMPNPFKAWRRNCLKAPASSMFEKYFITDLARKKKEGRNEKKRGESGKRQYCMVVQGGEGWKGRDDERKMLGGAKLLEDGIIRAIFVMTRACYARRNVVYAKDLLTVLFREGPETVGILRKSPNIKMCREIREKLDQERPCARVKARHLSLALSSRHDFLRNLPDCLLRGELFEEWLKIGTMEDMDSKMAHVRNLLSQLPSCNMQLLKRLLCALHHIQKHSERNKMTASNLSLCIAPSLLWHKKKDDPSLSAPAVTFLIDHCVELFGEDVLHLLGEALEPRSADSGTDSESMHSVLSMHDGSNGLPRDDSSMDSLDERDMYMEGGECSPRLAKSHLSPTNLSRDSGLTLSDTQLYDEALDAGDNRGKFYPRSAHHFPDKEYERRSRTLDSRSTSSSAMQITEERFNPVPPPRKRGERRQDEGDADSGHVGPLDPGGVEEVCLVFPSARRLQPKSFTAEQQPESGELPNVAVQPR</sequence>
<dbReference type="STRING" id="400727.A0A2T7P5T8"/>
<feature type="compositionally biased region" description="Basic and acidic residues" evidence="1">
    <location>
        <begin position="459"/>
        <end position="468"/>
    </location>
</feature>
<name>A0A2T7P5T8_POMCA</name>
<feature type="domain" description="Rho-GAP" evidence="2">
    <location>
        <begin position="236"/>
        <end position="419"/>
    </location>
</feature>
<accession>A0A2T7P5T8</accession>
<feature type="region of interest" description="Disordered" evidence="1">
    <location>
        <begin position="519"/>
        <end position="627"/>
    </location>
</feature>
<dbReference type="AlphaFoldDB" id="A0A2T7P5T8"/>
<dbReference type="Pfam" id="PF00620">
    <property type="entry name" value="RhoGAP"/>
    <property type="match status" value="1"/>
</dbReference>
<feature type="compositionally biased region" description="Polar residues" evidence="1">
    <location>
        <begin position="437"/>
        <end position="447"/>
    </location>
</feature>
<feature type="region of interest" description="Disordered" evidence="1">
    <location>
        <begin position="481"/>
        <end position="501"/>
    </location>
</feature>
<dbReference type="Gene3D" id="1.10.555.10">
    <property type="entry name" value="Rho GTPase activation protein"/>
    <property type="match status" value="1"/>
</dbReference>
<dbReference type="PROSITE" id="PS50238">
    <property type="entry name" value="RHOGAP"/>
    <property type="match status" value="1"/>
</dbReference>
<feature type="compositionally biased region" description="Polar residues" evidence="1">
    <location>
        <begin position="606"/>
        <end position="615"/>
    </location>
</feature>
<dbReference type="SUPFAM" id="SSF48350">
    <property type="entry name" value="GTPase activation domain, GAP"/>
    <property type="match status" value="1"/>
</dbReference>
<feature type="region of interest" description="Disordered" evidence="1">
    <location>
        <begin position="1"/>
        <end position="24"/>
    </location>
</feature>
<dbReference type="OrthoDB" id="9994905at2759"/>
<dbReference type="GO" id="GO:0007165">
    <property type="term" value="P:signal transduction"/>
    <property type="evidence" value="ECO:0007669"/>
    <property type="project" value="InterPro"/>
</dbReference>
<comment type="caution">
    <text evidence="3">The sequence shown here is derived from an EMBL/GenBank/DDBJ whole genome shotgun (WGS) entry which is preliminary data.</text>
</comment>
<gene>
    <name evidence="3" type="ORF">C0Q70_11384</name>
</gene>